<protein>
    <submittedName>
        <fullName evidence="3">WD40 repeat-like protein</fullName>
    </submittedName>
</protein>
<organism evidence="3 4">
    <name type="scientific">Pleomassaria siparia CBS 279.74</name>
    <dbReference type="NCBI Taxonomy" id="1314801"/>
    <lineage>
        <taxon>Eukaryota</taxon>
        <taxon>Fungi</taxon>
        <taxon>Dikarya</taxon>
        <taxon>Ascomycota</taxon>
        <taxon>Pezizomycotina</taxon>
        <taxon>Dothideomycetes</taxon>
        <taxon>Pleosporomycetidae</taxon>
        <taxon>Pleosporales</taxon>
        <taxon>Pleomassariaceae</taxon>
        <taxon>Pleomassaria</taxon>
    </lineage>
</organism>
<dbReference type="EMBL" id="MU005765">
    <property type="protein sequence ID" value="KAF2713787.1"/>
    <property type="molecule type" value="Genomic_DNA"/>
</dbReference>
<dbReference type="PANTHER" id="PTHR19879">
    <property type="entry name" value="TRANSCRIPTION INITIATION FACTOR TFIID"/>
    <property type="match status" value="1"/>
</dbReference>
<dbReference type="InterPro" id="IPR015943">
    <property type="entry name" value="WD40/YVTN_repeat-like_dom_sf"/>
</dbReference>
<gene>
    <name evidence="3" type="ORF">K504DRAFT_473022</name>
</gene>
<evidence type="ECO:0000256" key="1">
    <source>
        <dbReference type="PROSITE-ProRule" id="PRU00221"/>
    </source>
</evidence>
<dbReference type="Pfam" id="PF00400">
    <property type="entry name" value="WD40"/>
    <property type="match status" value="2"/>
</dbReference>
<name>A0A6G1KN83_9PLEO</name>
<dbReference type="PROSITE" id="PS50082">
    <property type="entry name" value="WD_REPEATS_2"/>
    <property type="match status" value="1"/>
</dbReference>
<dbReference type="Proteomes" id="UP000799428">
    <property type="component" value="Unassembled WGS sequence"/>
</dbReference>
<keyword evidence="1" id="KW-0853">WD repeat</keyword>
<dbReference type="SMART" id="SM00320">
    <property type="entry name" value="WD40"/>
    <property type="match status" value="4"/>
</dbReference>
<dbReference type="PANTHER" id="PTHR19879:SF9">
    <property type="entry name" value="TRANSCRIPTION INITIATION FACTOR TFIID SUBUNIT 5"/>
    <property type="match status" value="1"/>
</dbReference>
<dbReference type="Gene3D" id="2.130.10.10">
    <property type="entry name" value="YVTN repeat-like/Quinoprotein amine dehydrogenase"/>
    <property type="match status" value="1"/>
</dbReference>
<proteinExistence type="predicted"/>
<dbReference type="AlphaFoldDB" id="A0A6G1KN83"/>
<evidence type="ECO:0000313" key="3">
    <source>
        <dbReference type="EMBL" id="KAF2713787.1"/>
    </source>
</evidence>
<accession>A0A6G1KN83</accession>
<feature type="repeat" description="WD" evidence="1">
    <location>
        <begin position="270"/>
        <end position="311"/>
    </location>
</feature>
<dbReference type="SUPFAM" id="SSF50978">
    <property type="entry name" value="WD40 repeat-like"/>
    <property type="match status" value="1"/>
</dbReference>
<reference evidence="3" key="1">
    <citation type="journal article" date="2020" name="Stud. Mycol.">
        <title>101 Dothideomycetes genomes: a test case for predicting lifestyles and emergence of pathogens.</title>
        <authorList>
            <person name="Haridas S."/>
            <person name="Albert R."/>
            <person name="Binder M."/>
            <person name="Bloem J."/>
            <person name="Labutti K."/>
            <person name="Salamov A."/>
            <person name="Andreopoulos B."/>
            <person name="Baker S."/>
            <person name="Barry K."/>
            <person name="Bills G."/>
            <person name="Bluhm B."/>
            <person name="Cannon C."/>
            <person name="Castanera R."/>
            <person name="Culley D."/>
            <person name="Daum C."/>
            <person name="Ezra D."/>
            <person name="Gonzalez J."/>
            <person name="Henrissat B."/>
            <person name="Kuo A."/>
            <person name="Liang C."/>
            <person name="Lipzen A."/>
            <person name="Lutzoni F."/>
            <person name="Magnuson J."/>
            <person name="Mondo S."/>
            <person name="Nolan M."/>
            <person name="Ohm R."/>
            <person name="Pangilinan J."/>
            <person name="Park H.-J."/>
            <person name="Ramirez L."/>
            <person name="Alfaro M."/>
            <person name="Sun H."/>
            <person name="Tritt A."/>
            <person name="Yoshinaga Y."/>
            <person name="Zwiers L.-H."/>
            <person name="Turgeon B."/>
            <person name="Goodwin S."/>
            <person name="Spatafora J."/>
            <person name="Crous P."/>
            <person name="Grigoriev I."/>
        </authorList>
    </citation>
    <scope>NUCLEOTIDE SEQUENCE</scope>
    <source>
        <strain evidence="3">CBS 279.74</strain>
    </source>
</reference>
<evidence type="ECO:0000313" key="4">
    <source>
        <dbReference type="Proteomes" id="UP000799428"/>
    </source>
</evidence>
<keyword evidence="4" id="KW-1185">Reference proteome</keyword>
<sequence>MFQADFMEEYNFLHYLERESLRHGQSPEWASGHPKEWHNWENMCLRPPTTATDGSERLRRSISSALSGDSKLLAVNYQDSRILIYDVDSKELRQELDGRGKLVFAPLPAQTSDEIVDKEAGATDRPPYTLISSVSDVGDSNTRTTKLIIWELDKRGRLLDDEEPVDASAFAKTAIQSIASRLEERHEWSKDFLAKSTLHADFEKALQRVAAIHRRRQYTIINDAALPEYSDSLFTSDGKRMLYIRKDGSEYKSPSVVVWDMRASEEILRLQGHTDAIVWASFSPDGQNIGTVSWDGTMRMHSATTGELIWVTPNSGGQSCTGSFTPDSRHVVWSCDRGTRLQVHDVLDGKLVSKFEKRFEGWCRSISWHPDGQHLALCCGLEVYVWHPFDGPNGSISQDFQLHEDNSRALTGVSEVKWIDDGRKLVVIVSDGSKFVWDAQLHSKELFKRPGGQEVAHSTGFYFISDEGRNMGDMYLSVDGDGIVRYWRVSCSAESWWDKKEEPAPKKQYPETGKYVKVVRPKQPVTEKAKGKKPFKKTKEGNDEATRDAWAERGAELWMT</sequence>
<evidence type="ECO:0000256" key="2">
    <source>
        <dbReference type="SAM" id="MobiDB-lite"/>
    </source>
</evidence>
<feature type="region of interest" description="Disordered" evidence="2">
    <location>
        <begin position="522"/>
        <end position="548"/>
    </location>
</feature>
<dbReference type="InterPro" id="IPR036322">
    <property type="entry name" value="WD40_repeat_dom_sf"/>
</dbReference>
<dbReference type="OrthoDB" id="1367865at2759"/>
<feature type="compositionally biased region" description="Basic and acidic residues" evidence="2">
    <location>
        <begin position="537"/>
        <end position="548"/>
    </location>
</feature>
<dbReference type="InterPro" id="IPR001680">
    <property type="entry name" value="WD40_rpt"/>
</dbReference>